<sequence>MQIGGVQRLVLKFAAAGAALLLMQAGSPGIGPVGYGGDVRQFASTEVEGVTRAACVSPDAFVVLDTFRYYRPANIDDDLVDPDRPGSSRIGHGDIVAAIARLSHEKVTPYQIDPVFNARTLARDLARLAGDIERGRIERPAAVISSIVLPVDLEDVNRRLPPDRRVSSRDIAARKAEVFDVIAGESEDNPYRIVRDALATLKRERVPVFVAAGNTAPDTLVNVLGLGEGVYSVGALDAEGRRAAYTSMPDLVALWAPGQFVLTEAEGGVSLNRAAEVAFRGVAMPDEKAVIARFAGRRPEEVALNLPEALTRAPAQMSPRMRRSFVQRFLEPGVYRTEDLLTAYGYPRSAGHFARSLEQGAYMHYPSDMIFRVDRSGRLAFDPLGDGGPGQLAANDATSFAAPNLCASGRSAALALTASRSR</sequence>
<feature type="chain" id="PRO_5046479744" evidence="1">
    <location>
        <begin position="19"/>
        <end position="422"/>
    </location>
</feature>
<keyword evidence="1" id="KW-0732">Signal</keyword>
<organism evidence="2 3">
    <name type="scientific">Methylopila henanensis</name>
    <dbReference type="NCBI Taxonomy" id="873516"/>
    <lineage>
        <taxon>Bacteria</taxon>
        <taxon>Pseudomonadati</taxon>
        <taxon>Pseudomonadota</taxon>
        <taxon>Alphaproteobacteria</taxon>
        <taxon>Hyphomicrobiales</taxon>
        <taxon>Methylopilaceae</taxon>
        <taxon>Methylopila</taxon>
    </lineage>
</organism>
<proteinExistence type="predicted"/>
<name>A0ABW4K3R6_9HYPH</name>
<dbReference type="SUPFAM" id="SSF52743">
    <property type="entry name" value="Subtilisin-like"/>
    <property type="match status" value="1"/>
</dbReference>
<keyword evidence="3" id="KW-1185">Reference proteome</keyword>
<dbReference type="RefSeq" id="WP_378797087.1">
    <property type="nucleotide sequence ID" value="NZ_JBHUER010000002.1"/>
</dbReference>
<gene>
    <name evidence="2" type="ORF">ACFSCV_03580</name>
</gene>
<feature type="signal peptide" evidence="1">
    <location>
        <begin position="1"/>
        <end position="18"/>
    </location>
</feature>
<reference evidence="3" key="1">
    <citation type="journal article" date="2019" name="Int. J. Syst. Evol. Microbiol.">
        <title>The Global Catalogue of Microorganisms (GCM) 10K type strain sequencing project: providing services to taxonomists for standard genome sequencing and annotation.</title>
        <authorList>
            <consortium name="The Broad Institute Genomics Platform"/>
            <consortium name="The Broad Institute Genome Sequencing Center for Infectious Disease"/>
            <person name="Wu L."/>
            <person name="Ma J."/>
        </authorList>
    </citation>
    <scope>NUCLEOTIDE SEQUENCE [LARGE SCALE GENOMIC DNA]</scope>
    <source>
        <strain evidence="3">KCTC 23707</strain>
    </source>
</reference>
<accession>A0ABW4K3R6</accession>
<dbReference type="InterPro" id="IPR036852">
    <property type="entry name" value="Peptidase_S8/S53_dom_sf"/>
</dbReference>
<evidence type="ECO:0000256" key="1">
    <source>
        <dbReference type="SAM" id="SignalP"/>
    </source>
</evidence>
<evidence type="ECO:0000313" key="2">
    <source>
        <dbReference type="EMBL" id="MFD1702078.1"/>
    </source>
</evidence>
<dbReference type="EMBL" id="JBHUER010000002">
    <property type="protein sequence ID" value="MFD1702078.1"/>
    <property type="molecule type" value="Genomic_DNA"/>
</dbReference>
<dbReference type="Proteomes" id="UP001597308">
    <property type="component" value="Unassembled WGS sequence"/>
</dbReference>
<dbReference type="Gene3D" id="3.40.50.200">
    <property type="entry name" value="Peptidase S8/S53 domain"/>
    <property type="match status" value="1"/>
</dbReference>
<comment type="caution">
    <text evidence="2">The sequence shown here is derived from an EMBL/GenBank/DDBJ whole genome shotgun (WGS) entry which is preliminary data.</text>
</comment>
<protein>
    <submittedName>
        <fullName evidence="2">Uncharacterized protein</fullName>
    </submittedName>
</protein>
<evidence type="ECO:0000313" key="3">
    <source>
        <dbReference type="Proteomes" id="UP001597308"/>
    </source>
</evidence>